<keyword evidence="7" id="KW-1185">Reference proteome</keyword>
<dbReference type="Gene3D" id="3.40.50.2300">
    <property type="match status" value="2"/>
</dbReference>
<dbReference type="Proteomes" id="UP000430079">
    <property type="component" value="Unassembled WGS sequence"/>
</dbReference>
<dbReference type="EMBL" id="BLIO01000001">
    <property type="protein sequence ID" value="GFE19228.1"/>
    <property type="molecule type" value="Genomic_DNA"/>
</dbReference>
<dbReference type="InterPro" id="IPR046335">
    <property type="entry name" value="LacI/GalR-like_sensor"/>
</dbReference>
<dbReference type="Pfam" id="PF13377">
    <property type="entry name" value="Peripla_BP_3"/>
    <property type="match status" value="1"/>
</dbReference>
<sequence>MGGVLRADVTCDIILRALLPESPADDVALLLARTRALHTDQVAAWSLPSDPAIVADARAQASRQLATWGLTDAASITELVVSELVTNAIRYGDAPIGLRLIRDRTLICEVSDASSTSPPSAPGPHLRRRGTRTAHGDPADPRLGHPPHPHRQDHLGRTTSTGPRTMTERTANLATGHGAQTHSGAAARDLTHTLALLYPPSGANRDYPPVQLAFVGGVAETATTYGYDLLLTPCKSGKDPAFRRMVSERRVDGVIVMEVRREDDRIQHLTEAAFPFVTIGRNSGTDGVGWVDLDFAGLASGCVRHLTELGHRSIAFVNKSEQIINSGYGYALLGNEGCTEAMTEMDLTARAYPSGDDVGAGEDVVERILQDDPATTSLVVMNEAALEGIYRGLTRHGRSVPRDFSVVGVAASRWAGEVSPPLTAAEIPAKEMSRIGVDLMVERLTSPASSPRHILLKPLITLRASTGPCRPVLDSEPALEDEFPDLDF</sequence>
<accession>A0A640T7E7</accession>
<dbReference type="CDD" id="cd16936">
    <property type="entry name" value="HATPase_RsbW-like"/>
    <property type="match status" value="1"/>
</dbReference>
<dbReference type="InterPro" id="IPR028082">
    <property type="entry name" value="Peripla_BP_I"/>
</dbReference>
<evidence type="ECO:0000256" key="2">
    <source>
        <dbReference type="ARBA" id="ARBA00023125"/>
    </source>
</evidence>
<dbReference type="AlphaFoldDB" id="A0A640T7E7"/>
<evidence type="ECO:0000256" key="4">
    <source>
        <dbReference type="SAM" id="MobiDB-lite"/>
    </source>
</evidence>
<feature type="compositionally biased region" description="Basic and acidic residues" evidence="4">
    <location>
        <begin position="134"/>
        <end position="143"/>
    </location>
</feature>
<evidence type="ECO:0000256" key="3">
    <source>
        <dbReference type="ARBA" id="ARBA00023163"/>
    </source>
</evidence>
<organism evidence="6 7">
    <name type="scientific">Streptomyces glebosus</name>
    <dbReference type="NCBI Taxonomy" id="249580"/>
    <lineage>
        <taxon>Bacteria</taxon>
        <taxon>Bacillati</taxon>
        <taxon>Actinomycetota</taxon>
        <taxon>Actinomycetes</taxon>
        <taxon>Kitasatosporales</taxon>
        <taxon>Streptomycetaceae</taxon>
        <taxon>Streptomyces</taxon>
    </lineage>
</organism>
<keyword evidence="1" id="KW-0805">Transcription regulation</keyword>
<evidence type="ECO:0000313" key="6">
    <source>
        <dbReference type="EMBL" id="GFE19228.1"/>
    </source>
</evidence>
<dbReference type="PANTHER" id="PTHR30146:SF153">
    <property type="entry name" value="LACTOSE OPERON REPRESSOR"/>
    <property type="match status" value="1"/>
</dbReference>
<evidence type="ECO:0000313" key="7">
    <source>
        <dbReference type="Proteomes" id="UP000430079"/>
    </source>
</evidence>
<keyword evidence="3" id="KW-0804">Transcription</keyword>
<gene>
    <name evidence="6" type="ORF">Sgleb_72750</name>
</gene>
<dbReference type="Gene3D" id="3.30.565.10">
    <property type="entry name" value="Histidine kinase-like ATPase, C-terminal domain"/>
    <property type="match status" value="1"/>
</dbReference>
<evidence type="ECO:0000259" key="5">
    <source>
        <dbReference type="Pfam" id="PF13377"/>
    </source>
</evidence>
<dbReference type="SUPFAM" id="SSF53822">
    <property type="entry name" value="Periplasmic binding protein-like I"/>
    <property type="match status" value="1"/>
</dbReference>
<comment type="caution">
    <text evidence="6">The sequence shown here is derived from an EMBL/GenBank/DDBJ whole genome shotgun (WGS) entry which is preliminary data.</text>
</comment>
<proteinExistence type="predicted"/>
<dbReference type="GO" id="GO:0003700">
    <property type="term" value="F:DNA-binding transcription factor activity"/>
    <property type="evidence" value="ECO:0007669"/>
    <property type="project" value="TreeGrafter"/>
</dbReference>
<dbReference type="GO" id="GO:0000976">
    <property type="term" value="F:transcription cis-regulatory region binding"/>
    <property type="evidence" value="ECO:0007669"/>
    <property type="project" value="TreeGrafter"/>
</dbReference>
<dbReference type="PANTHER" id="PTHR30146">
    <property type="entry name" value="LACI-RELATED TRANSCRIPTIONAL REPRESSOR"/>
    <property type="match status" value="1"/>
</dbReference>
<protein>
    <recommendedName>
        <fullName evidence="5">Transcriptional regulator LacI/GalR-like sensor domain-containing protein</fullName>
    </recommendedName>
</protein>
<name>A0A640T7E7_9ACTN</name>
<dbReference type="InterPro" id="IPR036890">
    <property type="entry name" value="HATPase_C_sf"/>
</dbReference>
<keyword evidence="2" id="KW-0238">DNA-binding</keyword>
<evidence type="ECO:0000256" key="1">
    <source>
        <dbReference type="ARBA" id="ARBA00023015"/>
    </source>
</evidence>
<reference evidence="6 7" key="1">
    <citation type="submission" date="2019-12" db="EMBL/GenBank/DDBJ databases">
        <title>Whole genome shotgun sequence of Streptomyces hygroscopicus subsp. glebosus NBRC 13786.</title>
        <authorList>
            <person name="Ichikawa N."/>
            <person name="Kimura A."/>
            <person name="Kitahashi Y."/>
            <person name="Komaki H."/>
            <person name="Tamura T."/>
        </authorList>
    </citation>
    <scope>NUCLEOTIDE SEQUENCE [LARGE SCALE GENOMIC DNA]</scope>
    <source>
        <strain evidence="6 7">NBRC 13786</strain>
    </source>
</reference>
<feature type="region of interest" description="Disordered" evidence="4">
    <location>
        <begin position="111"/>
        <end position="165"/>
    </location>
</feature>
<feature type="domain" description="Transcriptional regulator LacI/GalR-like sensor" evidence="5">
    <location>
        <begin position="303"/>
        <end position="466"/>
    </location>
</feature>